<gene>
    <name evidence="1" type="ORF">HGQ17_02980</name>
</gene>
<organism evidence="1 2">
    <name type="scientific">Nesterenkonia sedimenti</name>
    <dbReference type="NCBI Taxonomy" id="1463632"/>
    <lineage>
        <taxon>Bacteria</taxon>
        <taxon>Bacillati</taxon>
        <taxon>Actinomycetota</taxon>
        <taxon>Actinomycetes</taxon>
        <taxon>Micrococcales</taxon>
        <taxon>Micrococcaceae</taxon>
        <taxon>Nesterenkonia</taxon>
    </lineage>
</organism>
<keyword evidence="2" id="KW-1185">Reference proteome</keyword>
<dbReference type="RefSeq" id="WP_168886493.1">
    <property type="nucleotide sequence ID" value="NZ_JABAHY010000002.1"/>
</dbReference>
<sequence>MTRKGAAAMDDLRISPLQHLHHRLAEAGSDGPRGVRLRELAFSTQIGLRAEPGSAAHQRLAEVLGGLPGAVGETTGSPQQTATLWLAPDEFLTLAAPDSDHLLDQLKEALGDDPGQVVDLSANRTTVELIGGAARETLEKGVPADLHPRSFGIDQAVTTTLGPVPVLLWRTGENSFRVLLRSSYAEYLAHWLLDAVREFQVTS</sequence>
<dbReference type="AlphaFoldDB" id="A0A7X8THT0"/>
<dbReference type="Gene3D" id="3.30.70.1520">
    <property type="entry name" value="Heterotetrameric sarcosine oxidase"/>
    <property type="match status" value="1"/>
</dbReference>
<evidence type="ECO:0000313" key="2">
    <source>
        <dbReference type="Proteomes" id="UP000523139"/>
    </source>
</evidence>
<dbReference type="InterPro" id="IPR007375">
    <property type="entry name" value="SoxG"/>
</dbReference>
<dbReference type="InterPro" id="IPR027266">
    <property type="entry name" value="TrmE/GcvT-like"/>
</dbReference>
<dbReference type="EMBL" id="JABAHY010000002">
    <property type="protein sequence ID" value="NLS08982.1"/>
    <property type="molecule type" value="Genomic_DNA"/>
</dbReference>
<comment type="caution">
    <text evidence="1">The sequence shown here is derived from an EMBL/GenBank/DDBJ whole genome shotgun (WGS) entry which is preliminary data.</text>
</comment>
<name>A0A7X8THT0_9MICC</name>
<evidence type="ECO:0000313" key="1">
    <source>
        <dbReference type="EMBL" id="NLS08982.1"/>
    </source>
</evidence>
<protein>
    <submittedName>
        <fullName evidence="1">Sarcosine oxidase subunit gamma</fullName>
    </submittedName>
</protein>
<proteinExistence type="predicted"/>
<dbReference type="Gene3D" id="3.30.1360.120">
    <property type="entry name" value="Probable tRNA modification gtpase trme, domain 1"/>
    <property type="match status" value="1"/>
</dbReference>
<accession>A0A7X8THT0</accession>
<dbReference type="SUPFAM" id="SSF103025">
    <property type="entry name" value="Folate-binding domain"/>
    <property type="match status" value="1"/>
</dbReference>
<dbReference type="Proteomes" id="UP000523139">
    <property type="component" value="Unassembled WGS sequence"/>
</dbReference>
<reference evidence="1 2" key="1">
    <citation type="submission" date="2020-04" db="EMBL/GenBank/DDBJ databases">
        <title>Nesterenkonia sp. nov., isolated from marine sediment.</title>
        <authorList>
            <person name="Zhang G."/>
        </authorList>
    </citation>
    <scope>NUCLEOTIDE SEQUENCE [LARGE SCALE GENOMIC DNA]</scope>
    <source>
        <strain evidence="1 2">MY13</strain>
    </source>
</reference>
<dbReference type="Pfam" id="PF04268">
    <property type="entry name" value="SoxG"/>
    <property type="match status" value="1"/>
</dbReference>